<dbReference type="EMBL" id="LXQA010768709">
    <property type="protein sequence ID" value="MCI70096.1"/>
    <property type="molecule type" value="Genomic_DNA"/>
</dbReference>
<name>A0A392UCE9_9FABA</name>
<dbReference type="Proteomes" id="UP000265520">
    <property type="component" value="Unassembled WGS sequence"/>
</dbReference>
<protein>
    <submittedName>
        <fullName evidence="1">Uncharacterized protein</fullName>
    </submittedName>
</protein>
<dbReference type="AlphaFoldDB" id="A0A392UCE9"/>
<reference evidence="1 2" key="1">
    <citation type="journal article" date="2018" name="Front. Plant Sci.">
        <title>Red Clover (Trifolium pratense) and Zigzag Clover (T. medium) - A Picture of Genomic Similarities and Differences.</title>
        <authorList>
            <person name="Dluhosova J."/>
            <person name="Istvanek J."/>
            <person name="Nedelnik J."/>
            <person name="Repkova J."/>
        </authorList>
    </citation>
    <scope>NUCLEOTIDE SEQUENCE [LARGE SCALE GENOMIC DNA]</scope>
    <source>
        <strain evidence="2">cv. 10/8</strain>
        <tissue evidence="1">Leaf</tissue>
    </source>
</reference>
<sequence length="38" mass="4664">IQNSDFNELVEFQHSTREWVKAVNKEYELAQLKKKKER</sequence>
<proteinExistence type="predicted"/>
<keyword evidence="2" id="KW-1185">Reference proteome</keyword>
<organism evidence="1 2">
    <name type="scientific">Trifolium medium</name>
    <dbReference type="NCBI Taxonomy" id="97028"/>
    <lineage>
        <taxon>Eukaryota</taxon>
        <taxon>Viridiplantae</taxon>
        <taxon>Streptophyta</taxon>
        <taxon>Embryophyta</taxon>
        <taxon>Tracheophyta</taxon>
        <taxon>Spermatophyta</taxon>
        <taxon>Magnoliopsida</taxon>
        <taxon>eudicotyledons</taxon>
        <taxon>Gunneridae</taxon>
        <taxon>Pentapetalae</taxon>
        <taxon>rosids</taxon>
        <taxon>fabids</taxon>
        <taxon>Fabales</taxon>
        <taxon>Fabaceae</taxon>
        <taxon>Papilionoideae</taxon>
        <taxon>50 kb inversion clade</taxon>
        <taxon>NPAAA clade</taxon>
        <taxon>Hologalegina</taxon>
        <taxon>IRL clade</taxon>
        <taxon>Trifolieae</taxon>
        <taxon>Trifolium</taxon>
    </lineage>
</organism>
<comment type="caution">
    <text evidence="1">The sequence shown here is derived from an EMBL/GenBank/DDBJ whole genome shotgun (WGS) entry which is preliminary data.</text>
</comment>
<feature type="non-terminal residue" evidence="1">
    <location>
        <position position="1"/>
    </location>
</feature>
<accession>A0A392UCE9</accession>
<evidence type="ECO:0000313" key="1">
    <source>
        <dbReference type="EMBL" id="MCI70096.1"/>
    </source>
</evidence>
<evidence type="ECO:0000313" key="2">
    <source>
        <dbReference type="Proteomes" id="UP000265520"/>
    </source>
</evidence>